<keyword evidence="3" id="KW-1185">Reference proteome</keyword>
<reference evidence="2" key="1">
    <citation type="submission" date="2009-10" db="EMBL/GenBank/DDBJ databases">
        <title>Complete sequence of Fibrobacter succinogenes subsp. succinogenes S85.</title>
        <authorList>
            <consortium name="US DOE Joint Genome Institute"/>
            <person name="Lucas S."/>
            <person name="Copeland A."/>
            <person name="Lapidus A."/>
            <person name="Glavina del Rio T."/>
            <person name="Tice H."/>
            <person name="Bruce D."/>
            <person name="Goodwin L."/>
            <person name="Pitluck S."/>
            <person name="Chertkov O."/>
            <person name="Detter J.C."/>
            <person name="Han C."/>
            <person name="Tapia R."/>
            <person name="Larimer F."/>
            <person name="Land M."/>
            <person name="Hauser L."/>
            <person name="Kyrpides N."/>
            <person name="Mikhailova N."/>
            <person name="Weimer P.J."/>
            <person name="Stevenson D.M."/>
            <person name="Boyum J."/>
            <person name="Brumm P.I."/>
            <person name="Mead D."/>
        </authorList>
    </citation>
    <scope>NUCLEOTIDE SEQUENCE [LARGE SCALE GENOMIC DNA]</scope>
    <source>
        <strain evidence="2">S85</strain>
    </source>
</reference>
<feature type="region of interest" description="Disordered" evidence="1">
    <location>
        <begin position="322"/>
        <end position="350"/>
    </location>
</feature>
<feature type="compositionally biased region" description="Basic and acidic residues" evidence="1">
    <location>
        <begin position="338"/>
        <end position="350"/>
    </location>
</feature>
<evidence type="ECO:0008006" key="4">
    <source>
        <dbReference type="Google" id="ProtNLM"/>
    </source>
</evidence>
<organism evidence="2 3">
    <name type="scientific">Fibrobacter succinogenes (strain ATCC 19169 / S85)</name>
    <dbReference type="NCBI Taxonomy" id="59374"/>
    <lineage>
        <taxon>Bacteria</taxon>
        <taxon>Pseudomonadati</taxon>
        <taxon>Fibrobacterota</taxon>
        <taxon>Fibrobacteria</taxon>
        <taxon>Fibrobacterales</taxon>
        <taxon>Fibrobacteraceae</taxon>
        <taxon>Fibrobacter</taxon>
    </lineage>
</organism>
<dbReference type="Proteomes" id="UP000001497">
    <property type="component" value="Chromosome"/>
</dbReference>
<sequence length="361" mass="41101">MQSKGLRFSFLSVCIGFVLAFGTSMSYATKSVSSSEVSRRQLLMKTKNNADNMRSFCSGMYKCLDIKYEACTEADLKPWPKIEYDNEFCGPYKEIVKRGFSLDVNAPMMTDIFMRLGRQYRAIYSSEGTLPLEVNEISYLFDNMPFTADLINAYLESEYTLEYNSLNRRYFSGSNGHGLSGDFYWALQDSAGTKTMLRNMFFGYGYAQILKWSLKGTAVAYLDMDLVAPRKLKYKLTAVVFPANSVLNSIMQLRVFKSVVNSKIDDVVNDIKKAASMYYGGNRKPLKENAKLQTPENKRHIAEYDKVVAGGSWKLGDAERLDRSRMELSKPKPVVKPAEPKEKKETIESPDFRANTYIIKE</sequence>
<protein>
    <recommendedName>
        <fullName evidence="4">Lipoprotein</fullName>
    </recommendedName>
</protein>
<evidence type="ECO:0000256" key="1">
    <source>
        <dbReference type="SAM" id="MobiDB-lite"/>
    </source>
</evidence>
<accession>A0ABN3YSX8</accession>
<dbReference type="EMBL" id="CP001792">
    <property type="protein sequence ID" value="ACX74611.1"/>
    <property type="molecule type" value="Genomic_DNA"/>
</dbReference>
<proteinExistence type="predicted"/>
<dbReference type="RefSeq" id="WP_015731887.1">
    <property type="nucleotide sequence ID" value="NC_013410.1"/>
</dbReference>
<name>A0ABN3YSX8_FIBSS</name>
<gene>
    <name evidence="2" type="ordered locus">Fisuc_1006</name>
</gene>
<evidence type="ECO:0000313" key="2">
    <source>
        <dbReference type="EMBL" id="ACX74611.1"/>
    </source>
</evidence>
<evidence type="ECO:0000313" key="3">
    <source>
        <dbReference type="Proteomes" id="UP000001497"/>
    </source>
</evidence>